<dbReference type="PANTHER" id="PTHR46844:SF1">
    <property type="entry name" value="SLR5058 PROTEIN"/>
    <property type="match status" value="1"/>
</dbReference>
<feature type="domain" description="NACHT" evidence="4">
    <location>
        <begin position="370"/>
        <end position="484"/>
    </location>
</feature>
<evidence type="ECO:0000256" key="1">
    <source>
        <dbReference type="ARBA" id="ARBA00022741"/>
    </source>
</evidence>
<proteinExistence type="predicted"/>
<dbReference type="SUPFAM" id="SSF52047">
    <property type="entry name" value="RNI-like"/>
    <property type="match status" value="1"/>
</dbReference>
<dbReference type="InterPro" id="IPR027417">
    <property type="entry name" value="P-loop_NTPase"/>
</dbReference>
<accession>A0A8J2WIE7</accession>
<dbReference type="Gene3D" id="3.80.10.10">
    <property type="entry name" value="Ribonuclease Inhibitor"/>
    <property type="match status" value="3"/>
</dbReference>
<name>A0A8J2WIE7_9CRUS</name>
<dbReference type="EMBL" id="CAKKLH010000094">
    <property type="protein sequence ID" value="CAH0102811.1"/>
    <property type="molecule type" value="Genomic_DNA"/>
</dbReference>
<protein>
    <recommendedName>
        <fullName evidence="4">NACHT domain-containing protein</fullName>
    </recommendedName>
</protein>
<keyword evidence="6" id="KW-1185">Reference proteome</keyword>
<dbReference type="PANTHER" id="PTHR46844">
    <property type="entry name" value="SLR5058 PROTEIN"/>
    <property type="match status" value="1"/>
</dbReference>
<feature type="compositionally biased region" description="Low complexity" evidence="3">
    <location>
        <begin position="973"/>
        <end position="988"/>
    </location>
</feature>
<dbReference type="GO" id="GO:0005524">
    <property type="term" value="F:ATP binding"/>
    <property type="evidence" value="ECO:0007669"/>
    <property type="project" value="UniProtKB-KW"/>
</dbReference>
<keyword evidence="1" id="KW-0547">Nucleotide-binding</keyword>
<sequence length="1484" mass="163559">MAGGYFLTSRRQLLSKRVCQSNETILRVLLFSEDNPSLQLKLEDQIPFVDAEGSCDGSISSVGTGSILGHSTTSEEYLEKNESQERLWKFHQSHKDTSMGDHHSLNNILDTVNTSSQTRLTDLDYCSVDQLDGSSHMNNSHESIKIESLLEKTVTNDESVQDECMKTPSSKNVTKLARPSTLILEKDAKGGFVSLTSAYASLSEQLSDNYESIYNSSVGYGCNGQLSPSKSIHSASISSPSTQPHHYISSYRIARTSLSKRTGSKAASAAVTSASSSSSSSTLDRVGVDPCHRLQMILKQRYQQLCESLPAVPWCPDFHPPVRQMIFSLARDSSWEKGTATPQRPNLRRIPLHGIFAEDRRSDRPKSGGQRLLIMGETGYGKTTLLLRLLNDWSTQDPALGYLARFKLVYFLSCRDLSSQRINLFGSPTKEESELAAALAPETENQTLFLLDGLDELNNWPEEMKDLLEGRLYPASTVLATSRPVPSAVSHPAFHKRIIIHGFELVHVESFIRSFFATPHDLERDQPPAMMDLLQARPRLMKLASNPLMCFLLCLVFQEEGGRLPESAAELFGILMRFVMLRSLRQTQQGHMTTQQRKILLDFGRLALQGIKENRYLYTDAEIKSACQSLDIVKWGFLVKGINVNAKGQKRIFYQPIHSAWSEYASALYLASVSHYANIIQREVYSLPLDAEPCLTTSAGIYRSSLQVLFFLCSVLSKKAYLLYNILSPLEFPCVTLLSFLQTAGRSNVNVAALCKLVQGHASLTTSAESQLQSWSALVDHPECLLHSMAIRYDGLVDGSALFALVDVIGRNSTLHTLKISAVIGQGLEATDLAQVARQLGPMMSKPKLQTLELAISSVDEDVPIADALQPLVDALCSSIGNTAISKLVLDMELSAGQVTQLGQALPSSSVRSLHLLHLSCAWNGLQALTSLINNPGSSVTGLDLSGCWAATSSTNQPIQVVVDSPTACGTLSGSSSCSTTGSPAATPTPDPLNHHSPRPTKQQQQQQQFLSLPRRPTRGSRSYSSLTRAGQQNTQQGLSSSSNYLSRTDEKRRSDSMLFQKVLLPLPACDRSSHLQCGFHLLFEALRQPSCRLTQLNLSKSSISVSDAMCLGESLRKNRVLVSLRLEGLSSLKEVLPVCLSLAENKALQLLDVSSNHVLVNDSAFQLICRALGRNCSLQSLRMCGWTFCLEEEDTFKTLSDAVQTCRLRELALSSSLIRIPFQDKRSRLSSALLGPVMLDELVALMSQEGFDQVRSDWLAFLKLDNCRLELNSKLTLRGAHLVFFTSGFQRLSEVNLALDASHATEPLRDKASLAFFQSLSQSCSQLRTLVLNNWKFQWSKPDKVLKGIAKSLKNMSLSCISLDGLTVQSDQPSSIGEMSFALVLISTLNNLTQLSLNGWRLSNEDAFDLGKAIREKLSSNVLELSLKNVPSQTNRLIVKVAEESGRVTVSRGSSGCLYRFKKTGRAPSFLNKMMLITSSWKE</sequence>
<keyword evidence="2" id="KW-0067">ATP-binding</keyword>
<feature type="region of interest" description="Disordered" evidence="3">
    <location>
        <begin position="973"/>
        <end position="1050"/>
    </location>
</feature>
<dbReference type="Pfam" id="PF05729">
    <property type="entry name" value="NACHT"/>
    <property type="match status" value="1"/>
</dbReference>
<dbReference type="PROSITE" id="PS50837">
    <property type="entry name" value="NACHT"/>
    <property type="match status" value="1"/>
</dbReference>
<dbReference type="Proteomes" id="UP000789390">
    <property type="component" value="Unassembled WGS sequence"/>
</dbReference>
<dbReference type="Gene3D" id="3.40.50.300">
    <property type="entry name" value="P-loop containing nucleotide triphosphate hydrolases"/>
    <property type="match status" value="1"/>
</dbReference>
<dbReference type="OrthoDB" id="120976at2759"/>
<reference evidence="5" key="1">
    <citation type="submission" date="2021-11" db="EMBL/GenBank/DDBJ databases">
        <authorList>
            <person name="Schell T."/>
        </authorList>
    </citation>
    <scope>NUCLEOTIDE SEQUENCE</scope>
    <source>
        <strain evidence="5">M5</strain>
    </source>
</reference>
<evidence type="ECO:0000259" key="4">
    <source>
        <dbReference type="PROSITE" id="PS50837"/>
    </source>
</evidence>
<dbReference type="InterPro" id="IPR007111">
    <property type="entry name" value="NACHT_NTPase"/>
</dbReference>
<organism evidence="5 6">
    <name type="scientific">Daphnia galeata</name>
    <dbReference type="NCBI Taxonomy" id="27404"/>
    <lineage>
        <taxon>Eukaryota</taxon>
        <taxon>Metazoa</taxon>
        <taxon>Ecdysozoa</taxon>
        <taxon>Arthropoda</taxon>
        <taxon>Crustacea</taxon>
        <taxon>Branchiopoda</taxon>
        <taxon>Diplostraca</taxon>
        <taxon>Cladocera</taxon>
        <taxon>Anomopoda</taxon>
        <taxon>Daphniidae</taxon>
        <taxon>Daphnia</taxon>
    </lineage>
</organism>
<evidence type="ECO:0000313" key="5">
    <source>
        <dbReference type="EMBL" id="CAH0102811.1"/>
    </source>
</evidence>
<evidence type="ECO:0000256" key="3">
    <source>
        <dbReference type="SAM" id="MobiDB-lite"/>
    </source>
</evidence>
<evidence type="ECO:0000313" key="6">
    <source>
        <dbReference type="Proteomes" id="UP000789390"/>
    </source>
</evidence>
<comment type="caution">
    <text evidence="5">The sequence shown here is derived from an EMBL/GenBank/DDBJ whole genome shotgun (WGS) entry which is preliminary data.</text>
</comment>
<dbReference type="SUPFAM" id="SSF52540">
    <property type="entry name" value="P-loop containing nucleoside triphosphate hydrolases"/>
    <property type="match status" value="1"/>
</dbReference>
<feature type="compositionally biased region" description="Polar residues" evidence="3">
    <location>
        <begin position="1020"/>
        <end position="1047"/>
    </location>
</feature>
<evidence type="ECO:0000256" key="2">
    <source>
        <dbReference type="ARBA" id="ARBA00022840"/>
    </source>
</evidence>
<gene>
    <name evidence="5" type="ORF">DGAL_LOCUS5335</name>
</gene>
<dbReference type="InterPro" id="IPR032675">
    <property type="entry name" value="LRR_dom_sf"/>
</dbReference>